<evidence type="ECO:0000256" key="7">
    <source>
        <dbReference type="SAM" id="MobiDB-lite"/>
    </source>
</evidence>
<dbReference type="OrthoDB" id="8904098at2759"/>
<comment type="subcellular location">
    <subcellularLocation>
        <location evidence="1">Membrane</location>
        <topology evidence="1">Multi-pass membrane protein</topology>
    </subcellularLocation>
</comment>
<keyword evidence="4 8" id="KW-0812">Transmembrane</keyword>
<feature type="transmembrane region" description="Helical" evidence="8">
    <location>
        <begin position="179"/>
        <end position="201"/>
    </location>
</feature>
<accession>W6R2Q5</accession>
<keyword evidence="10" id="KW-1185">Reference proteome</keyword>
<feature type="transmembrane region" description="Helical" evidence="8">
    <location>
        <begin position="296"/>
        <end position="318"/>
    </location>
</feature>
<protein>
    <submittedName>
        <fullName evidence="9">Oligopeptide transporter</fullName>
    </submittedName>
</protein>
<name>W6R2Q5_PENRF</name>
<feature type="transmembrane region" description="Helical" evidence="8">
    <location>
        <begin position="213"/>
        <end position="230"/>
    </location>
</feature>
<feature type="transmembrane region" description="Helical" evidence="8">
    <location>
        <begin position="460"/>
        <end position="478"/>
    </location>
</feature>
<feature type="transmembrane region" description="Helical" evidence="8">
    <location>
        <begin position="566"/>
        <end position="587"/>
    </location>
</feature>
<dbReference type="SUPFAM" id="SSF103473">
    <property type="entry name" value="MFS general substrate transporter"/>
    <property type="match status" value="1"/>
</dbReference>
<evidence type="ECO:0000256" key="8">
    <source>
        <dbReference type="SAM" id="Phobius"/>
    </source>
</evidence>
<dbReference type="GO" id="GO:0071916">
    <property type="term" value="F:dipeptide transmembrane transporter activity"/>
    <property type="evidence" value="ECO:0007669"/>
    <property type="project" value="UniProtKB-ARBA"/>
</dbReference>
<feature type="transmembrane region" description="Helical" evidence="8">
    <location>
        <begin position="539"/>
        <end position="560"/>
    </location>
</feature>
<comment type="similarity">
    <text evidence="2">Belongs to the major facilitator superfamily. Proton-dependent oligopeptide transporter (POT/PTR) (TC 2.A.17) family.</text>
</comment>
<gene>
    <name evidence="9" type="ORF">PROQFM164_S04g000993</name>
</gene>
<evidence type="ECO:0000313" key="10">
    <source>
        <dbReference type="Proteomes" id="UP000030686"/>
    </source>
</evidence>
<dbReference type="AlphaFoldDB" id="W6R2Q5"/>
<dbReference type="InterPro" id="IPR000109">
    <property type="entry name" value="POT_fam"/>
</dbReference>
<dbReference type="OMA" id="LSECFCN"/>
<evidence type="ECO:0000256" key="1">
    <source>
        <dbReference type="ARBA" id="ARBA00004141"/>
    </source>
</evidence>
<dbReference type="InterPro" id="IPR036259">
    <property type="entry name" value="MFS_trans_sf"/>
</dbReference>
<sequence length="618" mass="67667">MVSTEQLQTWERSSSAPTAVTGSVRCETILTDTSVVAARGVSEVKSLHLDEGLGGDSQASQESQEPYDDVFTPPTDEENQTLRKVAANLPLVAFSLCLVEFAERASYYGAQTLFSNFVEFPLPEGGNAAGAPPRGTQKTAGALGWGLQASTGFVLLFKFLAYIVPIFGGYWADTYVGRYKAIIIGVFICGVAHIIQIVGAIPSVLQKGKANAAPPFVIGLLLLAIGAGIFKPNISPTVLDQHKSQTPYVKTLKSGENVIVDPETTNTRTMLLFYMFVNIGAFYMLATTYAEKYVGYWLSFLLSGIIYFFLPILLLAVYKRTKKQPPSGNKELAEAFKIGWTALVQSKFQFWRKDFWDLAKSANLRSKGIEVSWTDTSVSKVAKTIEACDIFWFFPIYNLNDGGIGSVATNQGASMITNGAPNDLLNNFNPLTIIVVIPILTFVIYPFLERRKLKPGPITRMTIGFAVATLAGIVGALVQWKVYQLSPCGTHASTCDDVADISIWWQIPNTSLSAISECFANVTAYEVAYARAPKSMKGLVIAVFLFMTALSSALGEILIPATADPWLIWIWAGPAVALAVQTVIFWFRFRHLNSENYFADNVVSDLVEEEQVSLKREA</sequence>
<evidence type="ECO:0000256" key="2">
    <source>
        <dbReference type="ARBA" id="ARBA00005982"/>
    </source>
</evidence>
<evidence type="ECO:0000256" key="4">
    <source>
        <dbReference type="ARBA" id="ARBA00022692"/>
    </source>
</evidence>
<feature type="transmembrane region" description="Helical" evidence="8">
    <location>
        <begin position="428"/>
        <end position="448"/>
    </location>
</feature>
<dbReference type="FunFam" id="1.20.1250.20:FF:000085">
    <property type="entry name" value="MFS peptide transporter Ptr2"/>
    <property type="match status" value="1"/>
</dbReference>
<dbReference type="Gene3D" id="1.20.1250.20">
    <property type="entry name" value="MFS general substrate transporter like domains"/>
    <property type="match status" value="1"/>
</dbReference>
<evidence type="ECO:0000256" key="3">
    <source>
        <dbReference type="ARBA" id="ARBA00022448"/>
    </source>
</evidence>
<proteinExistence type="inferred from homology"/>
<feature type="region of interest" description="Disordered" evidence="7">
    <location>
        <begin position="49"/>
        <end position="76"/>
    </location>
</feature>
<reference evidence="9" key="1">
    <citation type="journal article" date="2014" name="Nat. Commun.">
        <title>Multiple recent horizontal transfers of a large genomic region in cheese making fungi.</title>
        <authorList>
            <person name="Cheeseman K."/>
            <person name="Ropars J."/>
            <person name="Renault P."/>
            <person name="Dupont J."/>
            <person name="Gouzy J."/>
            <person name="Branca A."/>
            <person name="Abraham A.L."/>
            <person name="Ceppi M."/>
            <person name="Conseiller E."/>
            <person name="Debuchy R."/>
            <person name="Malagnac F."/>
            <person name="Goarin A."/>
            <person name="Silar P."/>
            <person name="Lacoste S."/>
            <person name="Sallet E."/>
            <person name="Bensimon A."/>
            <person name="Giraud T."/>
            <person name="Brygoo Y."/>
        </authorList>
    </citation>
    <scope>NUCLEOTIDE SEQUENCE [LARGE SCALE GENOMIC DNA]</scope>
    <source>
        <strain evidence="9">FM164</strain>
    </source>
</reference>
<keyword evidence="3" id="KW-0813">Transport</keyword>
<dbReference type="EMBL" id="HG792018">
    <property type="protein sequence ID" value="CDM36112.1"/>
    <property type="molecule type" value="Genomic_DNA"/>
</dbReference>
<dbReference type="Pfam" id="PF00854">
    <property type="entry name" value="PTR2"/>
    <property type="match status" value="1"/>
</dbReference>
<keyword evidence="6 8" id="KW-0472">Membrane</keyword>
<dbReference type="GO" id="GO:0005886">
    <property type="term" value="C:plasma membrane"/>
    <property type="evidence" value="ECO:0007669"/>
    <property type="project" value="UniProtKB-ARBA"/>
</dbReference>
<organism evidence="9 10">
    <name type="scientific">Penicillium roqueforti (strain FM164)</name>
    <dbReference type="NCBI Taxonomy" id="1365484"/>
    <lineage>
        <taxon>Eukaryota</taxon>
        <taxon>Fungi</taxon>
        <taxon>Dikarya</taxon>
        <taxon>Ascomycota</taxon>
        <taxon>Pezizomycotina</taxon>
        <taxon>Eurotiomycetes</taxon>
        <taxon>Eurotiomycetidae</taxon>
        <taxon>Eurotiales</taxon>
        <taxon>Aspergillaceae</taxon>
        <taxon>Penicillium</taxon>
    </lineage>
</organism>
<evidence type="ECO:0000256" key="5">
    <source>
        <dbReference type="ARBA" id="ARBA00022989"/>
    </source>
</evidence>
<dbReference type="Proteomes" id="UP000030686">
    <property type="component" value="Unassembled WGS sequence"/>
</dbReference>
<evidence type="ECO:0000313" key="9">
    <source>
        <dbReference type="EMBL" id="CDM36112.1"/>
    </source>
</evidence>
<evidence type="ECO:0000256" key="6">
    <source>
        <dbReference type="ARBA" id="ARBA00023136"/>
    </source>
</evidence>
<feature type="transmembrane region" description="Helical" evidence="8">
    <location>
        <begin position="271"/>
        <end position="290"/>
    </location>
</feature>
<dbReference type="STRING" id="1365484.W6R2Q5"/>
<feature type="transmembrane region" description="Helical" evidence="8">
    <location>
        <begin position="153"/>
        <end position="172"/>
    </location>
</feature>
<dbReference type="PANTHER" id="PTHR11654">
    <property type="entry name" value="OLIGOPEPTIDE TRANSPORTER-RELATED"/>
    <property type="match status" value="1"/>
</dbReference>
<keyword evidence="5 8" id="KW-1133">Transmembrane helix</keyword>